<dbReference type="FunFam" id="3.30.1360.40:FF:000001">
    <property type="entry name" value="Ribosome-recycling factor"/>
    <property type="match status" value="1"/>
</dbReference>
<gene>
    <name evidence="4" type="ORF">A2Y82_01440</name>
</gene>
<evidence type="ECO:0000259" key="3">
    <source>
        <dbReference type="Pfam" id="PF01765"/>
    </source>
</evidence>
<dbReference type="PANTHER" id="PTHR20982">
    <property type="entry name" value="RIBOSOME RECYCLING FACTOR"/>
    <property type="match status" value="1"/>
</dbReference>
<dbReference type="Proteomes" id="UP000176498">
    <property type="component" value="Unassembled WGS sequence"/>
</dbReference>
<proteinExistence type="inferred from homology"/>
<dbReference type="GO" id="GO:0043023">
    <property type="term" value="F:ribosomal large subunit binding"/>
    <property type="evidence" value="ECO:0007669"/>
    <property type="project" value="TreeGrafter"/>
</dbReference>
<dbReference type="InterPro" id="IPR002661">
    <property type="entry name" value="Ribosome_recyc_fac"/>
</dbReference>
<comment type="caution">
    <text evidence="4">The sequence shown here is derived from an EMBL/GenBank/DDBJ whole genome shotgun (WGS) entry which is preliminary data.</text>
</comment>
<reference evidence="4 5" key="1">
    <citation type="journal article" date="2016" name="Nat. Commun.">
        <title>Thousands of microbial genomes shed light on interconnected biogeochemical processes in an aquifer system.</title>
        <authorList>
            <person name="Anantharaman K."/>
            <person name="Brown C.T."/>
            <person name="Hug L.A."/>
            <person name="Sharon I."/>
            <person name="Castelle C.J."/>
            <person name="Probst A.J."/>
            <person name="Thomas B.C."/>
            <person name="Singh A."/>
            <person name="Wilkins M.J."/>
            <person name="Karaoz U."/>
            <person name="Brodie E.L."/>
            <person name="Williams K.H."/>
            <person name="Hubbard S.S."/>
            <person name="Banfield J.F."/>
        </authorList>
    </citation>
    <scope>NUCLEOTIDE SEQUENCE [LARGE SCALE GENOMIC DNA]</scope>
</reference>
<dbReference type="Gene3D" id="1.10.132.20">
    <property type="entry name" value="Ribosome-recycling factor"/>
    <property type="match status" value="1"/>
</dbReference>
<evidence type="ECO:0000256" key="2">
    <source>
        <dbReference type="ARBA" id="ARBA00022917"/>
    </source>
</evidence>
<evidence type="ECO:0000313" key="4">
    <source>
        <dbReference type="EMBL" id="OGY41060.1"/>
    </source>
</evidence>
<sequence>MAELNIYISQNKTEFENAIAHLKKDLMTLRTGRAQTAIVENLLIEAYGGKQILKQLASISIPEPKSISIEPWDKNLLKEIEKALNFSNLGLSIVNAGNKIIAKVPLMTEENRKGLLKVLSQKLETAKISIRQIRDKVKESILAAEKNKEITQDDRYKYVADLDNYVTDINKKLESITKEKEEEIMTI</sequence>
<dbReference type="Pfam" id="PF01765">
    <property type="entry name" value="RRF"/>
    <property type="match status" value="1"/>
</dbReference>
<evidence type="ECO:0000256" key="1">
    <source>
        <dbReference type="ARBA" id="ARBA00005912"/>
    </source>
</evidence>
<dbReference type="EMBL" id="MHHZ01000022">
    <property type="protein sequence ID" value="OGY41060.1"/>
    <property type="molecule type" value="Genomic_DNA"/>
</dbReference>
<comment type="similarity">
    <text evidence="1">Belongs to the RRF family.</text>
</comment>
<accession>A0A1G1XN98</accession>
<name>A0A1G1XN98_9BACT</name>
<keyword evidence="2" id="KW-0648">Protein biosynthesis</keyword>
<dbReference type="InterPro" id="IPR023584">
    <property type="entry name" value="Ribosome_recyc_fac_dom"/>
</dbReference>
<dbReference type="AlphaFoldDB" id="A0A1G1XN98"/>
<dbReference type="SUPFAM" id="SSF55194">
    <property type="entry name" value="Ribosome recycling factor, RRF"/>
    <property type="match status" value="1"/>
</dbReference>
<protein>
    <recommendedName>
        <fullName evidence="3">Ribosome recycling factor domain-containing protein</fullName>
    </recommendedName>
</protein>
<organism evidence="4 5">
    <name type="scientific">Candidatus Buchananbacteria bacterium RBG_13_36_9</name>
    <dbReference type="NCBI Taxonomy" id="1797530"/>
    <lineage>
        <taxon>Bacteria</taxon>
        <taxon>Candidatus Buchananiibacteriota</taxon>
    </lineage>
</organism>
<dbReference type="Gene3D" id="3.30.1360.40">
    <property type="match status" value="1"/>
</dbReference>
<dbReference type="InterPro" id="IPR036191">
    <property type="entry name" value="RRF_sf"/>
</dbReference>
<dbReference type="PANTHER" id="PTHR20982:SF3">
    <property type="entry name" value="MITOCHONDRIAL RIBOSOME RECYCLING FACTOR PSEUDO 1"/>
    <property type="match status" value="1"/>
</dbReference>
<evidence type="ECO:0000313" key="5">
    <source>
        <dbReference type="Proteomes" id="UP000176498"/>
    </source>
</evidence>
<dbReference type="GO" id="GO:0006412">
    <property type="term" value="P:translation"/>
    <property type="evidence" value="ECO:0007669"/>
    <property type="project" value="UniProtKB-KW"/>
</dbReference>
<feature type="domain" description="Ribosome recycling factor" evidence="3">
    <location>
        <begin position="22"/>
        <end position="185"/>
    </location>
</feature>